<name>A0A2N2F4A5_9BACT</name>
<organism evidence="1 2">
    <name type="scientific">Candidatus Dojkabacteria bacterium HGW-Dojkabacteria-1</name>
    <dbReference type="NCBI Taxonomy" id="2013761"/>
    <lineage>
        <taxon>Bacteria</taxon>
        <taxon>Candidatus Dojkabacteria</taxon>
    </lineage>
</organism>
<proteinExistence type="predicted"/>
<gene>
    <name evidence="1" type="ORF">CVU76_03095</name>
</gene>
<protein>
    <submittedName>
        <fullName evidence="1">Uncharacterized protein</fullName>
    </submittedName>
</protein>
<reference evidence="1 2" key="1">
    <citation type="journal article" date="2017" name="ISME J.">
        <title>Potential for microbial H2 and metal transformations associated with novel bacteria and archaea in deep terrestrial subsurface sediments.</title>
        <authorList>
            <person name="Hernsdorf A.W."/>
            <person name="Amano Y."/>
            <person name="Miyakawa K."/>
            <person name="Ise K."/>
            <person name="Suzuki Y."/>
            <person name="Anantharaman K."/>
            <person name="Probst A."/>
            <person name="Burstein D."/>
            <person name="Thomas B.C."/>
            <person name="Banfield J.F."/>
        </authorList>
    </citation>
    <scope>NUCLEOTIDE SEQUENCE [LARGE SCALE GENOMIC DNA]</scope>
    <source>
        <strain evidence="1">HGW-Dojkabacteria-1</strain>
    </source>
</reference>
<evidence type="ECO:0000313" key="2">
    <source>
        <dbReference type="Proteomes" id="UP000233417"/>
    </source>
</evidence>
<dbReference type="EMBL" id="PHAO01000001">
    <property type="protein sequence ID" value="PKN02986.1"/>
    <property type="molecule type" value="Genomic_DNA"/>
</dbReference>
<dbReference type="AlphaFoldDB" id="A0A2N2F4A5"/>
<accession>A0A2N2F4A5</accession>
<comment type="caution">
    <text evidence="1">The sequence shown here is derived from an EMBL/GenBank/DDBJ whole genome shotgun (WGS) entry which is preliminary data.</text>
</comment>
<sequence>MFNELPQSVDREELKKLFEKKVFERKIEKTGQILEVLKGDSNQIPYNLLFDYFKKSNAGIHLEDLEQYLEAHVFDSDGQFVTTIGIGVDPNDSTTETVSQETYEYLKNQCLDIDLIEADVKNSLSDAR</sequence>
<evidence type="ECO:0000313" key="1">
    <source>
        <dbReference type="EMBL" id="PKN02986.1"/>
    </source>
</evidence>
<dbReference type="Proteomes" id="UP000233417">
    <property type="component" value="Unassembled WGS sequence"/>
</dbReference>